<dbReference type="Proteomes" id="UP000076852">
    <property type="component" value="Chromosome 2"/>
</dbReference>
<dbReference type="EMBL" id="CP014579">
    <property type="protein sequence ID" value="ANB75034.1"/>
    <property type="molecule type" value="Genomic_DNA"/>
</dbReference>
<sequence length="197" mass="22138">MQAVQKSVNQKELSAADLDVELMGFITDYLATVEHPCSFFVHARELLTNEDVSPDDYCVLVALHNKTASEFPATAAKYEAKVITTREDEHFAALFLRDETVVLPDHALKSYWNAPFARRLLIVYQFADAAILENVPMTESLIHDLCICGVTAQSGSRPTYAELGGDAVDTTWDRPIYVLDNRHIQRKDMEQDKSLST</sequence>
<accession>A0A160FQS8</accession>
<evidence type="ECO:0000313" key="2">
    <source>
        <dbReference type="Proteomes" id="UP000076852"/>
    </source>
</evidence>
<name>A0A160FQS8_9BURK</name>
<evidence type="ECO:0000313" key="1">
    <source>
        <dbReference type="EMBL" id="ANB75034.1"/>
    </source>
</evidence>
<dbReference type="KEGG" id="buz:AYM40_21650"/>
<gene>
    <name evidence="1" type="ORF">AYM40_21650</name>
</gene>
<dbReference type="RefSeq" id="WP_063498332.1">
    <property type="nucleotide sequence ID" value="NZ_CP014579.1"/>
</dbReference>
<proteinExistence type="predicted"/>
<keyword evidence="2" id="KW-1185">Reference proteome</keyword>
<reference evidence="1 2" key="1">
    <citation type="journal article" date="2016" name="Gene">
        <title>PacBio SMRT assembly of a complex multi-replicon genome reveals chlorocatechol degradative operon in a region of genome plasticity.</title>
        <authorList>
            <person name="Ricker N."/>
            <person name="Shen S.Y."/>
            <person name="Goordial J."/>
            <person name="Jin S."/>
            <person name="Fulthorpe R.R."/>
        </authorList>
    </citation>
    <scope>NUCLEOTIDE SEQUENCE [LARGE SCALE GENOMIC DNA]</scope>
    <source>
        <strain evidence="1 2">OLGA172</strain>
    </source>
</reference>
<protein>
    <submittedName>
        <fullName evidence="1">Uncharacterized protein</fullName>
    </submittedName>
</protein>
<organism evidence="1 2">
    <name type="scientific">Paraburkholderia phytofirmans OLGA172</name>
    <dbReference type="NCBI Taxonomy" id="1417228"/>
    <lineage>
        <taxon>Bacteria</taxon>
        <taxon>Pseudomonadati</taxon>
        <taxon>Pseudomonadota</taxon>
        <taxon>Betaproteobacteria</taxon>
        <taxon>Burkholderiales</taxon>
        <taxon>Burkholderiaceae</taxon>
        <taxon>Paraburkholderia</taxon>
    </lineage>
</organism>
<dbReference type="AlphaFoldDB" id="A0A160FQS8"/>